<accession>Q3S7L0</accession>
<keyword evidence="6" id="KW-0695">RNA-directed DNA polymerase</keyword>
<dbReference type="InterPro" id="IPR043128">
    <property type="entry name" value="Rev_trsase/Diguanyl_cyclase"/>
</dbReference>
<evidence type="ECO:0000256" key="5">
    <source>
        <dbReference type="ARBA" id="ARBA00022801"/>
    </source>
</evidence>
<keyword evidence="3" id="KW-0540">Nuclease</keyword>
<dbReference type="GO" id="GO:0004519">
    <property type="term" value="F:endonuclease activity"/>
    <property type="evidence" value="ECO:0007669"/>
    <property type="project" value="UniProtKB-KW"/>
</dbReference>
<dbReference type="GO" id="GO:0016787">
    <property type="term" value="F:hydrolase activity"/>
    <property type="evidence" value="ECO:0007669"/>
    <property type="project" value="UniProtKB-KW"/>
</dbReference>
<dbReference type="EMBL" id="DQ155120">
    <property type="protein sequence ID" value="AAZ91646.1"/>
    <property type="molecule type" value="Genomic_DNA"/>
</dbReference>
<evidence type="ECO:0000256" key="4">
    <source>
        <dbReference type="ARBA" id="ARBA00022759"/>
    </source>
</evidence>
<evidence type="ECO:0000256" key="6">
    <source>
        <dbReference type="ARBA" id="ARBA00022918"/>
    </source>
</evidence>
<evidence type="ECO:0000256" key="3">
    <source>
        <dbReference type="ARBA" id="ARBA00022722"/>
    </source>
</evidence>
<name>Q3S7L0_HV1</name>
<keyword evidence="4" id="KW-0255">Endonuclease</keyword>
<dbReference type="GO" id="GO:0003964">
    <property type="term" value="F:RNA-directed DNA polymerase activity"/>
    <property type="evidence" value="ECO:0007669"/>
    <property type="project" value="UniProtKB-KW"/>
</dbReference>
<organismHost>
    <name type="scientific">Homo sapiens</name>
    <name type="common">Human</name>
    <dbReference type="NCBI Taxonomy" id="9606"/>
</organismHost>
<evidence type="ECO:0000256" key="1">
    <source>
        <dbReference type="ARBA" id="ARBA00022679"/>
    </source>
</evidence>
<dbReference type="SUPFAM" id="SSF56672">
    <property type="entry name" value="DNA/RNA polymerases"/>
    <property type="match status" value="1"/>
</dbReference>
<keyword evidence="2" id="KW-0548">Nucleotidyltransferase</keyword>
<proteinExistence type="predicted"/>
<feature type="non-terminal residue" evidence="7">
    <location>
        <position position="158"/>
    </location>
</feature>
<dbReference type="Gene3D" id="3.10.10.10">
    <property type="entry name" value="HIV Type 1 Reverse Transcriptase, subunit A, domain 1"/>
    <property type="match status" value="1"/>
</dbReference>
<sequence>HMLLSLDDTKFPNSSHCNCASKIEARNGWAQRLNNGPLTEEKIKALTAIWWKTWKRKEKLQKLGLENPYNTPVFAIKKKDSTKWRKLVDFRELNKRLKTFGKFNSEYHTQQGSKRKNQCSLGCGGCIFFSSLRCKLQGNILLHHTWINNEHQGYISLY</sequence>
<dbReference type="Gene3D" id="3.30.70.270">
    <property type="match status" value="1"/>
</dbReference>
<dbReference type="InterPro" id="IPR043502">
    <property type="entry name" value="DNA/RNA_pol_sf"/>
</dbReference>
<protein>
    <submittedName>
        <fullName evidence="7">Pol protein</fullName>
    </submittedName>
</protein>
<keyword evidence="5" id="KW-0378">Hydrolase</keyword>
<evidence type="ECO:0000256" key="2">
    <source>
        <dbReference type="ARBA" id="ARBA00022695"/>
    </source>
</evidence>
<gene>
    <name evidence="7" type="primary">pol</name>
</gene>
<reference evidence="7" key="1">
    <citation type="submission" date="2005-08" db="EMBL/GenBank/DDBJ databases">
        <title>Genomic Diversity of HIV-1 subtypes in Northern Kenya.</title>
        <authorList>
            <person name="Khamadi S.A."/>
            <person name="Ochieng W."/>
            <person name="Lihana R.W."/>
            <person name="Kiptoo M.K."/>
            <person name="Kinyua J.G."/>
            <person name="Lagat N."/>
            <person name="Muriuki J."/>
            <person name="Mwangi J."/>
            <person name="Pelle R."/>
            <person name="Muigai A."/>
            <person name="Carter J."/>
            <person name="Yamada R."/>
            <person name="Mpoke S."/>
        </authorList>
    </citation>
    <scope>NUCLEOTIDE SEQUENCE</scope>
    <source>
        <strain evidence="7">MADH008</strain>
    </source>
</reference>
<evidence type="ECO:0000313" key="7">
    <source>
        <dbReference type="EMBL" id="AAZ91646.1"/>
    </source>
</evidence>
<organism evidence="7">
    <name type="scientific">Human immunodeficiency virus type 1</name>
    <name type="common">HIV-1</name>
    <dbReference type="NCBI Taxonomy" id="11676"/>
    <lineage>
        <taxon>Viruses</taxon>
        <taxon>Riboviria</taxon>
        <taxon>Pararnavirae</taxon>
        <taxon>Artverviricota</taxon>
        <taxon>Revtraviricetes</taxon>
        <taxon>Ortervirales</taxon>
        <taxon>Retroviridae</taxon>
        <taxon>Orthoretrovirinae</taxon>
        <taxon>Lentivirus</taxon>
        <taxon>Lentivirus humimdef1</taxon>
    </lineage>
</organism>
<keyword evidence="1" id="KW-0808">Transferase</keyword>
<feature type="non-terminal residue" evidence="7">
    <location>
        <position position="1"/>
    </location>
</feature>